<feature type="compositionally biased region" description="Low complexity" evidence="1">
    <location>
        <begin position="170"/>
        <end position="184"/>
    </location>
</feature>
<evidence type="ECO:0000313" key="4">
    <source>
        <dbReference type="EMBL" id="KAL3078486.1"/>
    </source>
</evidence>
<dbReference type="InterPro" id="IPR012337">
    <property type="entry name" value="RNaseH-like_sf"/>
</dbReference>
<dbReference type="PANTHER" id="PTHR46585">
    <property type="entry name" value="INTEGRASE CORE DOMAIN CONTAINING PROTEIN"/>
    <property type="match status" value="1"/>
</dbReference>
<feature type="domain" description="Chromo" evidence="2">
    <location>
        <begin position="650"/>
        <end position="683"/>
    </location>
</feature>
<evidence type="ECO:0000259" key="3">
    <source>
        <dbReference type="PROSITE" id="PS50994"/>
    </source>
</evidence>
<feature type="compositionally biased region" description="Low complexity" evidence="1">
    <location>
        <begin position="142"/>
        <end position="153"/>
    </location>
</feature>
<dbReference type="PROSITE" id="PS50994">
    <property type="entry name" value="INTEGRASE"/>
    <property type="match status" value="1"/>
</dbReference>
<dbReference type="Pfam" id="PF00665">
    <property type="entry name" value="rve"/>
    <property type="match status" value="1"/>
</dbReference>
<feature type="compositionally biased region" description="Basic and acidic residues" evidence="1">
    <location>
        <begin position="789"/>
        <end position="804"/>
    </location>
</feature>
<dbReference type="PROSITE" id="PS50013">
    <property type="entry name" value="CHROMO_2"/>
    <property type="match status" value="1"/>
</dbReference>
<feature type="region of interest" description="Disordered" evidence="1">
    <location>
        <begin position="549"/>
        <end position="571"/>
    </location>
</feature>
<evidence type="ECO:0000259" key="2">
    <source>
        <dbReference type="PROSITE" id="PS50013"/>
    </source>
</evidence>
<feature type="region of interest" description="Disordered" evidence="1">
    <location>
        <begin position="71"/>
        <end position="185"/>
    </location>
</feature>
<dbReference type="SUPFAM" id="SSF53098">
    <property type="entry name" value="Ribonuclease H-like"/>
    <property type="match status" value="1"/>
</dbReference>
<dbReference type="Proteomes" id="UP001620626">
    <property type="component" value="Unassembled WGS sequence"/>
</dbReference>
<evidence type="ECO:0000256" key="1">
    <source>
        <dbReference type="SAM" id="MobiDB-lite"/>
    </source>
</evidence>
<dbReference type="InterPro" id="IPR036397">
    <property type="entry name" value="RNaseH_sf"/>
</dbReference>
<evidence type="ECO:0000313" key="5">
    <source>
        <dbReference type="Proteomes" id="UP001620626"/>
    </source>
</evidence>
<dbReference type="Gene3D" id="3.30.420.10">
    <property type="entry name" value="Ribonuclease H-like superfamily/Ribonuclease H"/>
    <property type="match status" value="1"/>
</dbReference>
<evidence type="ECO:0008006" key="6">
    <source>
        <dbReference type="Google" id="ProtNLM"/>
    </source>
</evidence>
<feature type="region of interest" description="Disordered" evidence="1">
    <location>
        <begin position="788"/>
        <end position="812"/>
    </location>
</feature>
<dbReference type="CDD" id="cd00024">
    <property type="entry name" value="CD_CSD"/>
    <property type="match status" value="1"/>
</dbReference>
<dbReference type="Gene3D" id="2.40.50.40">
    <property type="match status" value="1"/>
</dbReference>
<feature type="compositionally biased region" description="Acidic residues" evidence="1">
    <location>
        <begin position="156"/>
        <end position="169"/>
    </location>
</feature>
<dbReference type="PANTHER" id="PTHR46585:SF1">
    <property type="entry name" value="CHROMO DOMAIN-CONTAINING PROTEIN"/>
    <property type="match status" value="1"/>
</dbReference>
<feature type="compositionally biased region" description="Low complexity" evidence="1">
    <location>
        <begin position="550"/>
        <end position="561"/>
    </location>
</feature>
<name>A0ABD2IGU3_9BILA</name>
<gene>
    <name evidence="4" type="ORF">niasHT_032782</name>
</gene>
<dbReference type="InterPro" id="IPR000953">
    <property type="entry name" value="Chromo/chromo_shadow_dom"/>
</dbReference>
<feature type="domain" description="Integrase catalytic" evidence="3">
    <location>
        <begin position="371"/>
        <end position="539"/>
    </location>
</feature>
<accession>A0ABD2IGU3</accession>
<comment type="caution">
    <text evidence="4">The sequence shown here is derived from an EMBL/GenBank/DDBJ whole genome shotgun (WGS) entry which is preliminary data.</text>
</comment>
<dbReference type="InterPro" id="IPR016197">
    <property type="entry name" value="Chromo-like_dom_sf"/>
</dbReference>
<dbReference type="EMBL" id="JBICBT010001207">
    <property type="protein sequence ID" value="KAL3078486.1"/>
    <property type="molecule type" value="Genomic_DNA"/>
</dbReference>
<sequence>MRHAMRMFLVPEDVFQSVFVQPQAAADGVDGTPIGLLRSRIQQIERNRELNEEQKAAQYHQEFKRLNKLVREQEEQPVNVRLQNEPDKKKSPTPPPPPTIDHSTPKTLKKKTVPPLKRQRQHYTQKARASSNRRSAQKQQRKAAAAANSSGNGETEKEEGEGDDGEQWDDAQSSSSAASTGSAAKRVLRARVGGGGGETSEQTKHNYQMTKNALITHIRKKGNSLGVSDQGKILRADGSEFKTSSVEAIVIHLLNRDKRSEFKGPPVGYKEFAEKAREDPLLKKYLFPEQALQRRANCLQVQTHTMVVDRKKEQLLDQLYKDVNSSVSFTSVEPLLRDAKKVNNQMRRKDVVDYLATQRTYTIHRQAKRRYKQLPTLASGLHTEWQADLSVFDKLSRENHSYKYLLVCIDTLSRQLFVEPVKSKKSADMIAAFERLFKRSKYIPWTLLTDQGLEFKAKEVQEYFKSKNVKNFFMYTSPRIHAGMAERANRTIKERLYRYFTERGTQKWVDVIQQIVHGINHSYNSSIKMRPVDVNFENAEKLRKKLKQNATGGTAEAAAAAAKRKQPPPPRFQVGDRVRIEKYKHVFQKGYTGRFTNEVFTVAEVHTDRLPVTYRIRDDDDSLIKGRFYANDLCRVLENKNDDTDDDALYDIEKVVRKRKKQGVEYVLVKWKGYSQRYNRNRTNSFRVRLPRKLQFNSEWDVGLGVIIYPHSWPSLGTSEDQFVQIEWKIGENVQIPIPSSNVTNPIELWKSLYKLLEEGNKPLANKVECVQKKFTEAANTARQLGRAEYIKKQQQQRDKRNVNDDDDDDDKNEEQLLNALLAGVDTLLDLYGATSGGLLEREKRAATSKVPLKNWDDTDEEYQKKLDKYFLRLRGRNLERLEGLITEKLNAEIALMDDEERTILDQTKELGMTAWIKIFQSAYSACLLHFDNTSNRFSLKLDDRYVQKIKISDQLAYILGFNSTEFTEKETIAKFMPDMSGGVASFHVYAPDLIEPMMIGDVIAPVLRIVTIRGKPDEIIEEQFLSAQYHRVLVREISEIFIEIRTSSGCFPSDQIPAGATTPVPYSMVINVDPTDSPGSHWVAVYFEWSSLTQISPEIVVQYGGYNVFRGVPYQRGSGIGSVFRSLLRYLMPIGKEIGTAIGRQGLESGNRVLSNVLEGRDLKESLVSEGKSGLKNLLEKAANNINAQKGQGFDFKRYTKRNDAQEGWGHTISYQQTPQQKKPDADGNWVSITAADAPVGTIQGIGQTFVQQLKVSVGNTEIYDSGNLYPYKVYITNTLSFPMNVKKSFLASTGHYVTREHDSVGDEGFKARCKIFEGGKRAQFLSRLDFDLGNQELYLLNNLDLLFTIYKARDTFIMQTLKANDTTRYRVRVHDVKLYAKMIDVQSSLNLSIYKTLEKQPATYAVRKTEIKSCFISEGRFEIDYNVFSATIPRRMTIALVANGAFNGNYSLSPFNFKPFDIRDIAVYAGGMIYPIVPYKLDFAKDIFVRPFVDMYEALSMANSERSFDITKEQFKSGWTFFVIPLTSTLDDSTGYELLRSGTTSIRATFNNAIPAGGVEMIVLGEFDQMIMIDYNRHIVSDSKLS</sequence>
<dbReference type="SUPFAM" id="SSF54160">
    <property type="entry name" value="Chromo domain-like"/>
    <property type="match status" value="1"/>
</dbReference>
<proteinExistence type="predicted"/>
<keyword evidence="5" id="KW-1185">Reference proteome</keyword>
<protein>
    <recommendedName>
        <fullName evidence="6">Integrase catalytic domain-containing protein</fullName>
    </recommendedName>
</protein>
<reference evidence="4 5" key="1">
    <citation type="submission" date="2024-10" db="EMBL/GenBank/DDBJ databases">
        <authorList>
            <person name="Kim D."/>
        </authorList>
    </citation>
    <scope>NUCLEOTIDE SEQUENCE [LARGE SCALE GENOMIC DNA]</scope>
    <source>
        <strain evidence="4">BH-2024</strain>
    </source>
</reference>
<dbReference type="InterPro" id="IPR001584">
    <property type="entry name" value="Integrase_cat-core"/>
</dbReference>
<organism evidence="4 5">
    <name type="scientific">Heterodera trifolii</name>
    <dbReference type="NCBI Taxonomy" id="157864"/>
    <lineage>
        <taxon>Eukaryota</taxon>
        <taxon>Metazoa</taxon>
        <taxon>Ecdysozoa</taxon>
        <taxon>Nematoda</taxon>
        <taxon>Chromadorea</taxon>
        <taxon>Rhabditida</taxon>
        <taxon>Tylenchina</taxon>
        <taxon>Tylenchomorpha</taxon>
        <taxon>Tylenchoidea</taxon>
        <taxon>Heteroderidae</taxon>
        <taxon>Heteroderinae</taxon>
        <taxon>Heterodera</taxon>
    </lineage>
</organism>
<feature type="compositionally biased region" description="Basic residues" evidence="1">
    <location>
        <begin position="107"/>
        <end position="125"/>
    </location>
</feature>